<keyword evidence="5" id="KW-0378">Hydrolase</keyword>
<dbReference type="InterPro" id="IPR050951">
    <property type="entry name" value="Retrovirus_Pol_polyprotein"/>
</dbReference>
<gene>
    <name evidence="8" type="ORF">OSB04_019671</name>
</gene>
<dbReference type="Gene3D" id="3.30.420.10">
    <property type="entry name" value="Ribonuclease H-like superfamily/Ribonuclease H"/>
    <property type="match status" value="1"/>
</dbReference>
<dbReference type="PANTHER" id="PTHR37984:SF5">
    <property type="entry name" value="PROTEIN NYNRIN-LIKE"/>
    <property type="match status" value="1"/>
</dbReference>
<reference evidence="8" key="1">
    <citation type="submission" date="2023-03" db="EMBL/GenBank/DDBJ databases">
        <title>Chromosome-scale reference genome and RAD-based genetic map of yellow starthistle (Centaurea solstitialis) reveal putative structural variation and QTLs associated with invader traits.</title>
        <authorList>
            <person name="Reatini B."/>
            <person name="Cang F.A."/>
            <person name="Jiang Q."/>
            <person name="Mckibben M.T.W."/>
            <person name="Barker M.S."/>
            <person name="Rieseberg L.H."/>
            <person name="Dlugosch K.M."/>
        </authorList>
    </citation>
    <scope>NUCLEOTIDE SEQUENCE</scope>
    <source>
        <strain evidence="8">CAN-66</strain>
        <tissue evidence="8">Leaf</tissue>
    </source>
</reference>
<name>A0AA38SYF3_9ASTR</name>
<organism evidence="8 9">
    <name type="scientific">Centaurea solstitialis</name>
    <name type="common">yellow star-thistle</name>
    <dbReference type="NCBI Taxonomy" id="347529"/>
    <lineage>
        <taxon>Eukaryota</taxon>
        <taxon>Viridiplantae</taxon>
        <taxon>Streptophyta</taxon>
        <taxon>Embryophyta</taxon>
        <taxon>Tracheophyta</taxon>
        <taxon>Spermatophyta</taxon>
        <taxon>Magnoliopsida</taxon>
        <taxon>eudicotyledons</taxon>
        <taxon>Gunneridae</taxon>
        <taxon>Pentapetalae</taxon>
        <taxon>asterids</taxon>
        <taxon>campanulids</taxon>
        <taxon>Asterales</taxon>
        <taxon>Asteraceae</taxon>
        <taxon>Carduoideae</taxon>
        <taxon>Cardueae</taxon>
        <taxon>Centaureinae</taxon>
        <taxon>Centaurea</taxon>
    </lineage>
</organism>
<dbReference type="PROSITE" id="PS50994">
    <property type="entry name" value="INTEGRASE"/>
    <property type="match status" value="1"/>
</dbReference>
<dbReference type="InterPro" id="IPR043128">
    <property type="entry name" value="Rev_trsase/Diguanyl_cyclase"/>
</dbReference>
<dbReference type="CDD" id="cd09274">
    <property type="entry name" value="RNase_HI_RT_Ty3"/>
    <property type="match status" value="1"/>
</dbReference>
<dbReference type="GO" id="GO:0015074">
    <property type="term" value="P:DNA integration"/>
    <property type="evidence" value="ECO:0007669"/>
    <property type="project" value="InterPro"/>
</dbReference>
<comment type="caution">
    <text evidence="8">The sequence shown here is derived from an EMBL/GenBank/DDBJ whole genome shotgun (WGS) entry which is preliminary data.</text>
</comment>
<keyword evidence="9" id="KW-1185">Reference proteome</keyword>
<feature type="domain" description="Integrase catalytic" evidence="7">
    <location>
        <begin position="218"/>
        <end position="408"/>
    </location>
</feature>
<evidence type="ECO:0000259" key="7">
    <source>
        <dbReference type="PROSITE" id="PS50994"/>
    </source>
</evidence>
<keyword evidence="1" id="KW-0808">Transferase</keyword>
<dbReference type="Gene3D" id="3.10.10.10">
    <property type="entry name" value="HIV Type 1 Reverse Transcriptase, subunit A, domain 1"/>
    <property type="match status" value="1"/>
</dbReference>
<evidence type="ECO:0000256" key="4">
    <source>
        <dbReference type="ARBA" id="ARBA00022759"/>
    </source>
</evidence>
<evidence type="ECO:0000313" key="9">
    <source>
        <dbReference type="Proteomes" id="UP001172457"/>
    </source>
</evidence>
<dbReference type="InterPro" id="IPR012337">
    <property type="entry name" value="RNaseH-like_sf"/>
</dbReference>
<evidence type="ECO:0000256" key="3">
    <source>
        <dbReference type="ARBA" id="ARBA00022722"/>
    </source>
</evidence>
<dbReference type="SUPFAM" id="SSF53098">
    <property type="entry name" value="Ribonuclease H-like"/>
    <property type="match status" value="1"/>
</dbReference>
<accession>A0AA38SYF3</accession>
<proteinExistence type="predicted"/>
<dbReference type="GO" id="GO:0003964">
    <property type="term" value="F:RNA-directed DNA polymerase activity"/>
    <property type="evidence" value="ECO:0007669"/>
    <property type="project" value="UniProtKB-KW"/>
</dbReference>
<keyword evidence="3" id="KW-0540">Nuclease</keyword>
<dbReference type="Gene3D" id="3.30.70.270">
    <property type="match status" value="1"/>
</dbReference>
<evidence type="ECO:0000256" key="6">
    <source>
        <dbReference type="ARBA" id="ARBA00022918"/>
    </source>
</evidence>
<dbReference type="Proteomes" id="UP001172457">
    <property type="component" value="Chromosome 5"/>
</dbReference>
<dbReference type="InterPro" id="IPR036397">
    <property type="entry name" value="RNaseH_sf"/>
</dbReference>
<evidence type="ECO:0000313" key="8">
    <source>
        <dbReference type="EMBL" id="KAJ9547128.1"/>
    </source>
</evidence>
<evidence type="ECO:0000256" key="5">
    <source>
        <dbReference type="ARBA" id="ARBA00022801"/>
    </source>
</evidence>
<dbReference type="GO" id="GO:0003676">
    <property type="term" value="F:nucleic acid binding"/>
    <property type="evidence" value="ECO:0007669"/>
    <property type="project" value="InterPro"/>
</dbReference>
<dbReference type="SUPFAM" id="SSF56672">
    <property type="entry name" value="DNA/RNA polymerases"/>
    <property type="match status" value="1"/>
</dbReference>
<dbReference type="AlphaFoldDB" id="A0AA38SYF3"/>
<sequence length="508" mass="58778">MKMRSHLRKDCVAFMAHVVDKDVKEKRIQDFPVVRDYPQVFPEELPGLPLRRQVEFYIDLVPEAAPGAKQDHYQNRYPLPRIDDLFDQLQGPTYFSKIDLRSGYHQMRVREEDIVKAAFRTRVIADASRQLKVHEKNYTTHDLELGAVVFAFKIWRHYPYGTKCTIFTNQKSLQHILDQKMLIMRQRRWVELLNDYDCEIKYHPGKANVVADALSRKERVKPTRARAMGVEEEFEVKADGVRYFKDRVWIPKVDQLRTTIMDEAHQTTTPKAIRTPATAGNSRVKWEQVSMDFVTKLPNEIVMRHGVPISIISDRDSRFISRFWQSLNKAMGTRLDLSTLYHPQTDGQTERTIQTLEDMLCACVMEFGGSWDNHLPLTEFSYNNSYHTSIQAGKKGKLSPKFIGPFEIQERVGLVAYKLGLPLELSALHGTFHVSNLKKSLSMETVVLPIEEVQINEQLRITEEPIEILDQGVKQLRRSMIPIVKGIIRLGVGICSRTTDCHKRKATQ</sequence>
<keyword evidence="2" id="KW-0548">Nucleotidyltransferase</keyword>
<dbReference type="Pfam" id="PF24626">
    <property type="entry name" value="SH3_Tf2-1"/>
    <property type="match status" value="1"/>
</dbReference>
<dbReference type="InterPro" id="IPR056924">
    <property type="entry name" value="SH3_Tf2-1"/>
</dbReference>
<protein>
    <recommendedName>
        <fullName evidence="7">Integrase catalytic domain-containing protein</fullName>
    </recommendedName>
</protein>
<dbReference type="InterPro" id="IPR001584">
    <property type="entry name" value="Integrase_cat-core"/>
</dbReference>
<dbReference type="Pfam" id="PF17917">
    <property type="entry name" value="RT_RNaseH"/>
    <property type="match status" value="1"/>
</dbReference>
<keyword evidence="6" id="KW-0695">RNA-directed DNA polymerase</keyword>
<dbReference type="InterPro" id="IPR043502">
    <property type="entry name" value="DNA/RNA_pol_sf"/>
</dbReference>
<evidence type="ECO:0000256" key="1">
    <source>
        <dbReference type="ARBA" id="ARBA00022679"/>
    </source>
</evidence>
<dbReference type="PANTHER" id="PTHR37984">
    <property type="entry name" value="PROTEIN CBG26694"/>
    <property type="match status" value="1"/>
</dbReference>
<evidence type="ECO:0000256" key="2">
    <source>
        <dbReference type="ARBA" id="ARBA00022695"/>
    </source>
</evidence>
<dbReference type="EMBL" id="JARYMX010000005">
    <property type="protein sequence ID" value="KAJ9547128.1"/>
    <property type="molecule type" value="Genomic_DNA"/>
</dbReference>
<dbReference type="InterPro" id="IPR041373">
    <property type="entry name" value="RT_RNaseH"/>
</dbReference>
<keyword evidence="4" id="KW-0255">Endonuclease</keyword>
<dbReference type="GO" id="GO:0016787">
    <property type="term" value="F:hydrolase activity"/>
    <property type="evidence" value="ECO:0007669"/>
    <property type="project" value="UniProtKB-KW"/>
</dbReference>
<dbReference type="GO" id="GO:0004519">
    <property type="term" value="F:endonuclease activity"/>
    <property type="evidence" value="ECO:0007669"/>
    <property type="project" value="UniProtKB-KW"/>
</dbReference>